<organism evidence="2 3">
    <name type="scientific">Lactobacillus phage PLE3</name>
    <dbReference type="NCBI Taxonomy" id="1815510"/>
    <lineage>
        <taxon>Viruses</taxon>
        <taxon>Duplodnaviria</taxon>
        <taxon>Heunggongvirae</taxon>
        <taxon>Uroviricota</taxon>
        <taxon>Caudoviricetes</taxon>
        <taxon>Pleetrevirus</taxon>
        <taxon>Pleetrevirus PLE3</taxon>
    </lineage>
</organism>
<feature type="region of interest" description="Disordered" evidence="1">
    <location>
        <begin position="1"/>
        <end position="31"/>
    </location>
</feature>
<evidence type="ECO:0008006" key="4">
    <source>
        <dbReference type="Google" id="ProtNLM"/>
    </source>
</evidence>
<feature type="compositionally biased region" description="Basic and acidic residues" evidence="1">
    <location>
        <begin position="15"/>
        <end position="26"/>
    </location>
</feature>
<name>A0A1B0Y3M6_9CAUD</name>
<reference evidence="2 3" key="1">
    <citation type="submission" date="2016-02" db="EMBL/GenBank/DDBJ databases">
        <authorList>
            <person name="Wen L."/>
            <person name="He K."/>
            <person name="Yang H."/>
        </authorList>
    </citation>
    <scope>NUCLEOTIDE SEQUENCE [LARGE SCALE GENOMIC DNA]</scope>
</reference>
<evidence type="ECO:0000313" key="3">
    <source>
        <dbReference type="Proteomes" id="UP000204354"/>
    </source>
</evidence>
<dbReference type="GeneID" id="29056557"/>
<sequence>MIKIPKRVSVTSENKSGRNEKFHDNFTGKNMNRSQFVQAIQNGEYKNYTVRNLHGLKTPASKPDSTTNNNLD</sequence>
<dbReference type="RefSeq" id="YP_009292679.1">
    <property type="nucleotide sequence ID" value="NC_031125.1"/>
</dbReference>
<evidence type="ECO:0000313" key="2">
    <source>
        <dbReference type="EMBL" id="ANJ65438.1"/>
    </source>
</evidence>
<dbReference type="EMBL" id="KU848186">
    <property type="protein sequence ID" value="ANJ65438.1"/>
    <property type="molecule type" value="Genomic_DNA"/>
</dbReference>
<proteinExistence type="predicted"/>
<gene>
    <name evidence="2" type="ORF">PLE3_39</name>
</gene>
<keyword evidence="3" id="KW-1185">Reference proteome</keyword>
<accession>A0A1B0Y3M6</accession>
<dbReference type="KEGG" id="vg:29056557"/>
<dbReference type="Proteomes" id="UP000204354">
    <property type="component" value="Segment"/>
</dbReference>
<evidence type="ECO:0000256" key="1">
    <source>
        <dbReference type="SAM" id="MobiDB-lite"/>
    </source>
</evidence>
<protein>
    <recommendedName>
        <fullName evidence="4">DUF3892 domain-containing protein</fullName>
    </recommendedName>
</protein>